<dbReference type="InterPro" id="IPR000718">
    <property type="entry name" value="Peptidase_M13"/>
</dbReference>
<dbReference type="Gene3D" id="3.40.390.10">
    <property type="entry name" value="Collagenase (Catalytic Domain)"/>
    <property type="match status" value="1"/>
</dbReference>
<gene>
    <name evidence="3" type="ORF">C0Q70_17819</name>
</gene>
<evidence type="ECO:0000256" key="1">
    <source>
        <dbReference type="ARBA" id="ARBA00007357"/>
    </source>
</evidence>
<proteinExistence type="inferred from homology"/>
<comment type="similarity">
    <text evidence="1">Belongs to the peptidase M13 family.</text>
</comment>
<dbReference type="EMBL" id="PZQS01000011">
    <property type="protein sequence ID" value="PVD22016.1"/>
    <property type="molecule type" value="Genomic_DNA"/>
</dbReference>
<dbReference type="GO" id="GO:0004222">
    <property type="term" value="F:metalloendopeptidase activity"/>
    <property type="evidence" value="ECO:0007669"/>
    <property type="project" value="InterPro"/>
</dbReference>
<accession>A0A2T7NLI1</accession>
<dbReference type="SUPFAM" id="SSF55486">
    <property type="entry name" value="Metalloproteases ('zincins'), catalytic domain"/>
    <property type="match status" value="1"/>
</dbReference>
<dbReference type="PANTHER" id="PTHR11733">
    <property type="entry name" value="ZINC METALLOPROTEASE FAMILY M13 NEPRILYSIN-RELATED"/>
    <property type="match status" value="1"/>
</dbReference>
<dbReference type="Pfam" id="PF01431">
    <property type="entry name" value="Peptidase_M13"/>
    <property type="match status" value="1"/>
</dbReference>
<name>A0A2T7NLI1_POMCA</name>
<evidence type="ECO:0000259" key="2">
    <source>
        <dbReference type="Pfam" id="PF01431"/>
    </source>
</evidence>
<evidence type="ECO:0000313" key="4">
    <source>
        <dbReference type="Proteomes" id="UP000245119"/>
    </source>
</evidence>
<dbReference type="Proteomes" id="UP000245119">
    <property type="component" value="Linkage Group LG11"/>
</dbReference>
<dbReference type="GO" id="GO:0005886">
    <property type="term" value="C:plasma membrane"/>
    <property type="evidence" value="ECO:0007669"/>
    <property type="project" value="TreeGrafter"/>
</dbReference>
<reference evidence="3 4" key="1">
    <citation type="submission" date="2018-04" db="EMBL/GenBank/DDBJ databases">
        <title>The genome of golden apple snail Pomacea canaliculata provides insight into stress tolerance and invasive adaptation.</title>
        <authorList>
            <person name="Liu C."/>
            <person name="Liu B."/>
            <person name="Ren Y."/>
            <person name="Zhang Y."/>
            <person name="Wang H."/>
            <person name="Li S."/>
            <person name="Jiang F."/>
            <person name="Yin L."/>
            <person name="Zhang G."/>
            <person name="Qian W."/>
            <person name="Fan W."/>
        </authorList>
    </citation>
    <scope>NUCLEOTIDE SEQUENCE [LARGE SCALE GENOMIC DNA]</scope>
    <source>
        <strain evidence="3">SZHN2017</strain>
        <tissue evidence="3">Muscle</tissue>
    </source>
</reference>
<dbReference type="InterPro" id="IPR024079">
    <property type="entry name" value="MetalloPept_cat_dom_sf"/>
</dbReference>
<dbReference type="PROSITE" id="PS51885">
    <property type="entry name" value="NEPRILYSIN"/>
    <property type="match status" value="1"/>
</dbReference>
<comment type="caution">
    <text evidence="3">The sequence shown here is derived from an EMBL/GenBank/DDBJ whole genome shotgun (WGS) entry which is preliminary data.</text>
</comment>
<dbReference type="OrthoDB" id="6475849at2759"/>
<feature type="domain" description="Peptidase M13 C-terminal" evidence="2">
    <location>
        <begin position="4"/>
        <end position="157"/>
    </location>
</feature>
<evidence type="ECO:0000313" key="3">
    <source>
        <dbReference type="EMBL" id="PVD22016.1"/>
    </source>
</evidence>
<dbReference type="GO" id="GO:0016485">
    <property type="term" value="P:protein processing"/>
    <property type="evidence" value="ECO:0007669"/>
    <property type="project" value="TreeGrafter"/>
</dbReference>
<organism evidence="3 4">
    <name type="scientific">Pomacea canaliculata</name>
    <name type="common">Golden apple snail</name>
    <dbReference type="NCBI Taxonomy" id="400727"/>
    <lineage>
        <taxon>Eukaryota</taxon>
        <taxon>Metazoa</taxon>
        <taxon>Spiralia</taxon>
        <taxon>Lophotrochozoa</taxon>
        <taxon>Mollusca</taxon>
        <taxon>Gastropoda</taxon>
        <taxon>Caenogastropoda</taxon>
        <taxon>Architaenioglossa</taxon>
        <taxon>Ampullarioidea</taxon>
        <taxon>Ampullariidae</taxon>
        <taxon>Pomacea</taxon>
    </lineage>
</organism>
<sequence length="158" mass="18352">MSSTYDEKGNLRQWWQKDDLKTFESRTQCMVDQYSQFVDKELNMTVDGRQTIDENIADSVGIKKAFRAYRSVITERGQEENKYPTLPYSQNQIFFIGFAQNWCINAVPGARAFMLRYHVHSPGYIRVLGSIQNSEDFGKVFNCPVGTPMNPQKKCEVW</sequence>
<dbReference type="AlphaFoldDB" id="A0A2T7NLI1"/>
<protein>
    <recommendedName>
        <fullName evidence="2">Peptidase M13 C-terminal domain-containing protein</fullName>
    </recommendedName>
</protein>
<keyword evidence="4" id="KW-1185">Reference proteome</keyword>
<dbReference type="PANTHER" id="PTHR11733:SF167">
    <property type="entry name" value="FI17812P1-RELATED"/>
    <property type="match status" value="1"/>
</dbReference>
<dbReference type="InterPro" id="IPR018497">
    <property type="entry name" value="Peptidase_M13_C"/>
</dbReference>